<gene>
    <name evidence="2" type="ORF">Lwal_1735</name>
</gene>
<dbReference type="SUPFAM" id="SSF53098">
    <property type="entry name" value="Ribonuclease H-like"/>
    <property type="match status" value="1"/>
</dbReference>
<dbReference type="Pfam" id="PF13333">
    <property type="entry name" value="rve_2"/>
    <property type="match status" value="1"/>
</dbReference>
<proteinExistence type="predicted"/>
<evidence type="ECO:0000259" key="1">
    <source>
        <dbReference type="PROSITE" id="PS50994"/>
    </source>
</evidence>
<accession>A0A0W1AC85</accession>
<feature type="domain" description="Integrase catalytic" evidence="1">
    <location>
        <begin position="109"/>
        <end position="268"/>
    </location>
</feature>
<name>A0A0W1AC85_9GAMM</name>
<dbReference type="InterPro" id="IPR050900">
    <property type="entry name" value="Transposase_IS3/IS150/IS904"/>
</dbReference>
<dbReference type="GO" id="GO:0015074">
    <property type="term" value="P:DNA integration"/>
    <property type="evidence" value="ECO:0007669"/>
    <property type="project" value="InterPro"/>
</dbReference>
<dbReference type="RefSeq" id="WP_065235661.1">
    <property type="nucleotide sequence ID" value="NZ_CAAAIQ010000009.1"/>
</dbReference>
<dbReference type="InterPro" id="IPR025948">
    <property type="entry name" value="HTH-like_dom"/>
</dbReference>
<protein>
    <submittedName>
        <fullName evidence="2">Integrase, catalytic region</fullName>
    </submittedName>
</protein>
<dbReference type="InterPro" id="IPR048020">
    <property type="entry name" value="Transpos_IS3"/>
</dbReference>
<comment type="caution">
    <text evidence="2">The sequence shown here is derived from an EMBL/GenBank/DDBJ whole genome shotgun (WGS) entry which is preliminary data.</text>
</comment>
<evidence type="ECO:0000313" key="2">
    <source>
        <dbReference type="EMBL" id="KTD78965.1"/>
    </source>
</evidence>
<organism evidence="2 3">
    <name type="scientific">Legionella waltersii</name>
    <dbReference type="NCBI Taxonomy" id="66969"/>
    <lineage>
        <taxon>Bacteria</taxon>
        <taxon>Pseudomonadati</taxon>
        <taxon>Pseudomonadota</taxon>
        <taxon>Gammaproteobacteria</taxon>
        <taxon>Legionellales</taxon>
        <taxon>Legionellaceae</taxon>
        <taxon>Legionella</taxon>
    </lineage>
</organism>
<dbReference type="EMBL" id="LNZB01000038">
    <property type="protein sequence ID" value="KTD78965.1"/>
    <property type="molecule type" value="Genomic_DNA"/>
</dbReference>
<dbReference type="PATRIC" id="fig|66969.6.peg.1891"/>
<evidence type="ECO:0000313" key="3">
    <source>
        <dbReference type="Proteomes" id="UP000054729"/>
    </source>
</evidence>
<dbReference type="AlphaFoldDB" id="A0A0W1AC85"/>
<dbReference type="Gene3D" id="3.30.420.10">
    <property type="entry name" value="Ribonuclease H-like superfamily/Ribonuclease H"/>
    <property type="match status" value="1"/>
</dbReference>
<dbReference type="NCBIfam" id="NF033516">
    <property type="entry name" value="transpos_IS3"/>
    <property type="match status" value="1"/>
</dbReference>
<keyword evidence="3" id="KW-1185">Reference proteome</keyword>
<dbReference type="STRING" id="66969.Lwal_1735"/>
<dbReference type="InterPro" id="IPR012337">
    <property type="entry name" value="RNaseH-like_sf"/>
</dbReference>
<dbReference type="PANTHER" id="PTHR46889">
    <property type="entry name" value="TRANSPOSASE INSF FOR INSERTION SEQUENCE IS3B-RELATED"/>
    <property type="match status" value="1"/>
</dbReference>
<reference evidence="2 3" key="1">
    <citation type="submission" date="2015-11" db="EMBL/GenBank/DDBJ databases">
        <title>Genomic analysis of 38 Legionella species identifies large and diverse effector repertoires.</title>
        <authorList>
            <person name="Burstein D."/>
            <person name="Amaro F."/>
            <person name="Zusman T."/>
            <person name="Lifshitz Z."/>
            <person name="Cohen O."/>
            <person name="Gilbert J.A."/>
            <person name="Pupko T."/>
            <person name="Shuman H.A."/>
            <person name="Segal G."/>
        </authorList>
    </citation>
    <scope>NUCLEOTIDE SEQUENCE [LARGE SCALE GENOMIC DNA]</scope>
    <source>
        <strain evidence="2 3">ATCC 51914</strain>
    </source>
</reference>
<dbReference type="Proteomes" id="UP000054729">
    <property type="component" value="Unassembled WGS sequence"/>
</dbReference>
<dbReference type="Pfam" id="PF13276">
    <property type="entry name" value="HTH_21"/>
    <property type="match status" value="1"/>
</dbReference>
<dbReference type="Pfam" id="PF00665">
    <property type="entry name" value="rve"/>
    <property type="match status" value="1"/>
</dbReference>
<sequence length="273" mass="32005">MNVDNKDISLRRQCTLLGVNRSTLYYASRARDVDDVGLLNEIRDIWNKYPFYGYRRITIELRKQGRSVNRKRVQRLMALGGIYAIYPGPNTSRRNKRHAVHRYLLRDIEITRPNQAWMVDITYLRLESGFVYLVALIDVHSRYIVGWSLSTTLETEFCMDALKSALKNATPEIINSDQGCQFTSEEWVSCLQEHGIQISMTGKGRCLDNAYIERFWRNIKREEFYLNAYDSIKNLKKEIAKYMNFYNHVRPHQALRYNTPASFYFNEAPAAAS</sequence>
<dbReference type="InterPro" id="IPR001584">
    <property type="entry name" value="Integrase_cat-core"/>
</dbReference>
<dbReference type="PROSITE" id="PS50994">
    <property type="entry name" value="INTEGRASE"/>
    <property type="match status" value="1"/>
</dbReference>
<dbReference type="InterPro" id="IPR036397">
    <property type="entry name" value="RNaseH_sf"/>
</dbReference>
<dbReference type="GO" id="GO:0003676">
    <property type="term" value="F:nucleic acid binding"/>
    <property type="evidence" value="ECO:0007669"/>
    <property type="project" value="InterPro"/>
</dbReference>